<dbReference type="SUPFAM" id="SSF54117">
    <property type="entry name" value="Interleukin 8-like chemokines"/>
    <property type="match status" value="1"/>
</dbReference>
<dbReference type="SMART" id="SM00199">
    <property type="entry name" value="SCY"/>
    <property type="match status" value="1"/>
</dbReference>
<comment type="subcellular location">
    <subcellularLocation>
        <location evidence="1 9">Secreted</location>
    </subcellularLocation>
</comment>
<evidence type="ECO:0000256" key="4">
    <source>
        <dbReference type="ARBA" id="ARBA00022514"/>
    </source>
</evidence>
<dbReference type="GeneTree" id="ENSGT01130000278316"/>
<dbReference type="STRING" id="7868.ENSCMIP00000034877"/>
<evidence type="ECO:0000313" key="12">
    <source>
        <dbReference type="Proteomes" id="UP000314986"/>
    </source>
</evidence>
<name>A0A4W3IZ75_CALMI</name>
<reference evidence="12" key="2">
    <citation type="journal article" date="2007" name="PLoS Biol.">
        <title>Survey sequencing and comparative analysis of the elephant shark (Callorhinchus milii) genome.</title>
        <authorList>
            <person name="Venkatesh B."/>
            <person name="Kirkness E.F."/>
            <person name="Loh Y.H."/>
            <person name="Halpern A.L."/>
            <person name="Lee A.P."/>
            <person name="Johnson J."/>
            <person name="Dandona N."/>
            <person name="Viswanathan L.D."/>
            <person name="Tay A."/>
            <person name="Venter J.C."/>
            <person name="Strausberg R.L."/>
            <person name="Brenner S."/>
        </authorList>
    </citation>
    <scope>NUCLEOTIDE SEQUENCE [LARGE SCALE GENOMIC DNA]</scope>
</reference>
<dbReference type="GO" id="GO:0006954">
    <property type="term" value="P:inflammatory response"/>
    <property type="evidence" value="ECO:0007669"/>
    <property type="project" value="UniProtKB-KW"/>
</dbReference>
<reference evidence="12" key="1">
    <citation type="journal article" date="2006" name="Science">
        <title>Ancient noncoding elements conserved in the human genome.</title>
        <authorList>
            <person name="Venkatesh B."/>
            <person name="Kirkness E.F."/>
            <person name="Loh Y.H."/>
            <person name="Halpern A.L."/>
            <person name="Lee A.P."/>
            <person name="Johnson J."/>
            <person name="Dandona N."/>
            <person name="Viswanathan L.D."/>
            <person name="Tay A."/>
            <person name="Venter J.C."/>
            <person name="Strausberg R.L."/>
            <person name="Brenner S."/>
        </authorList>
    </citation>
    <scope>NUCLEOTIDE SEQUENCE [LARGE SCALE GENOMIC DNA]</scope>
</reference>
<keyword evidence="5 9" id="KW-0964">Secreted</keyword>
<dbReference type="OMA" id="QSPVDCC"/>
<evidence type="ECO:0000256" key="5">
    <source>
        <dbReference type="ARBA" id="ARBA00022525"/>
    </source>
</evidence>
<dbReference type="GO" id="GO:0006955">
    <property type="term" value="P:immune response"/>
    <property type="evidence" value="ECO:0007669"/>
    <property type="project" value="InterPro"/>
</dbReference>
<evidence type="ECO:0000256" key="2">
    <source>
        <dbReference type="ARBA" id="ARBA00010868"/>
    </source>
</evidence>
<reference evidence="12" key="3">
    <citation type="journal article" date="2014" name="Nature">
        <title>Elephant shark genome provides unique insights into gnathostome evolution.</title>
        <authorList>
            <consortium name="International Elephant Shark Genome Sequencing Consortium"/>
            <person name="Venkatesh B."/>
            <person name="Lee A.P."/>
            <person name="Ravi V."/>
            <person name="Maurya A.K."/>
            <person name="Lian M.M."/>
            <person name="Swann J.B."/>
            <person name="Ohta Y."/>
            <person name="Flajnik M.F."/>
            <person name="Sutoh Y."/>
            <person name="Kasahara M."/>
            <person name="Hoon S."/>
            <person name="Gangu V."/>
            <person name="Roy S.W."/>
            <person name="Irimia M."/>
            <person name="Korzh V."/>
            <person name="Kondrychyn I."/>
            <person name="Lim Z.W."/>
            <person name="Tay B.H."/>
            <person name="Tohari S."/>
            <person name="Kong K.W."/>
            <person name="Ho S."/>
            <person name="Lorente-Galdos B."/>
            <person name="Quilez J."/>
            <person name="Marques-Bonet T."/>
            <person name="Raney B.J."/>
            <person name="Ingham P.W."/>
            <person name="Tay A."/>
            <person name="Hillier L.W."/>
            <person name="Minx P."/>
            <person name="Boehm T."/>
            <person name="Wilson R.K."/>
            <person name="Brenner S."/>
            <person name="Warren W.C."/>
        </authorList>
    </citation>
    <scope>NUCLEOTIDE SEQUENCE [LARGE SCALE GENOMIC DNA]</scope>
</reference>
<dbReference type="InterPro" id="IPR001811">
    <property type="entry name" value="Chemokine_IL8-like_dom"/>
</dbReference>
<sequence length="116" mass="13079">MLSTLVSKMNKTVFGCEKLTVAVLLGLAVLTVIEKSPFADAQIPVDCCLSYARIMIPVKSIIGYIRQHSNELCRIDAIIFHTKKGRSLCADPKQGWVQKHINTFLRKELKLNKQHL</sequence>
<dbReference type="Pfam" id="PF00048">
    <property type="entry name" value="IL8"/>
    <property type="match status" value="1"/>
</dbReference>
<gene>
    <name evidence="11" type="primary">LOC103174804</name>
</gene>
<evidence type="ECO:0000259" key="10">
    <source>
        <dbReference type="SMART" id="SM00199"/>
    </source>
</evidence>
<dbReference type="PANTHER" id="PTHR12015:SF108">
    <property type="entry name" value="C-C MOTIF CHEMOKINE 20"/>
    <property type="match status" value="1"/>
</dbReference>
<dbReference type="Proteomes" id="UP000314986">
    <property type="component" value="Unassembled WGS sequence"/>
</dbReference>
<keyword evidence="6" id="KW-0732">Signal</keyword>
<accession>A0A4W3IZ75</accession>
<dbReference type="AlphaFoldDB" id="A0A4W3IZ75"/>
<proteinExistence type="inferred from homology"/>
<protein>
    <recommendedName>
        <fullName evidence="9">C-C motif chemokine</fullName>
    </recommendedName>
</protein>
<reference evidence="11" key="5">
    <citation type="submission" date="2025-09" db="UniProtKB">
        <authorList>
            <consortium name="Ensembl"/>
        </authorList>
    </citation>
    <scope>IDENTIFICATION</scope>
</reference>
<keyword evidence="3 9" id="KW-0145">Chemotaxis</keyword>
<dbReference type="InterPro" id="IPR000827">
    <property type="entry name" value="Chemokine_CC_CS"/>
</dbReference>
<dbReference type="FunFam" id="2.40.50.40:FF:000012">
    <property type="entry name" value="C-C motif chemokine"/>
    <property type="match status" value="1"/>
</dbReference>
<dbReference type="InParanoid" id="A0A4W3IZ75"/>
<evidence type="ECO:0000256" key="8">
    <source>
        <dbReference type="ARBA" id="ARBA00023198"/>
    </source>
</evidence>
<keyword evidence="12" id="KW-1185">Reference proteome</keyword>
<feature type="domain" description="Chemokine interleukin-8-like" evidence="10">
    <location>
        <begin position="44"/>
        <end position="104"/>
    </location>
</feature>
<evidence type="ECO:0000256" key="7">
    <source>
        <dbReference type="ARBA" id="ARBA00023157"/>
    </source>
</evidence>
<dbReference type="GO" id="GO:0005615">
    <property type="term" value="C:extracellular space"/>
    <property type="evidence" value="ECO:0007669"/>
    <property type="project" value="UniProtKB-KW"/>
</dbReference>
<dbReference type="Gene3D" id="2.40.50.40">
    <property type="match status" value="1"/>
</dbReference>
<evidence type="ECO:0000313" key="11">
    <source>
        <dbReference type="Ensembl" id="ENSCMIP00000034877.1"/>
    </source>
</evidence>
<evidence type="ECO:0000256" key="1">
    <source>
        <dbReference type="ARBA" id="ARBA00004613"/>
    </source>
</evidence>
<evidence type="ECO:0000256" key="9">
    <source>
        <dbReference type="RuleBase" id="RU361150"/>
    </source>
</evidence>
<dbReference type="PROSITE" id="PS00472">
    <property type="entry name" value="SMALL_CYTOKINES_CC"/>
    <property type="match status" value="1"/>
</dbReference>
<dbReference type="PANTHER" id="PTHR12015">
    <property type="entry name" value="SMALL INDUCIBLE CYTOKINE A"/>
    <property type="match status" value="1"/>
</dbReference>
<dbReference type="Ensembl" id="ENSCMIT00000035399.1">
    <property type="protein sequence ID" value="ENSCMIP00000034877.1"/>
    <property type="gene ID" value="ENSCMIG00000014784.1"/>
</dbReference>
<dbReference type="InterPro" id="IPR036048">
    <property type="entry name" value="Interleukin_8-like_sf"/>
</dbReference>
<dbReference type="GO" id="GO:0008009">
    <property type="term" value="F:chemokine activity"/>
    <property type="evidence" value="ECO:0007669"/>
    <property type="project" value="InterPro"/>
</dbReference>
<evidence type="ECO:0000256" key="6">
    <source>
        <dbReference type="ARBA" id="ARBA00022729"/>
    </source>
</evidence>
<keyword evidence="8" id="KW-0395">Inflammatory response</keyword>
<keyword evidence="7" id="KW-1015">Disulfide bond</keyword>
<organism evidence="11 12">
    <name type="scientific">Callorhinchus milii</name>
    <name type="common">Ghost shark</name>
    <dbReference type="NCBI Taxonomy" id="7868"/>
    <lineage>
        <taxon>Eukaryota</taxon>
        <taxon>Metazoa</taxon>
        <taxon>Chordata</taxon>
        <taxon>Craniata</taxon>
        <taxon>Vertebrata</taxon>
        <taxon>Chondrichthyes</taxon>
        <taxon>Holocephali</taxon>
        <taxon>Chimaeriformes</taxon>
        <taxon>Callorhinchidae</taxon>
        <taxon>Callorhinchus</taxon>
    </lineage>
</organism>
<comment type="similarity">
    <text evidence="2 9">Belongs to the intercrine beta (chemokine CC) family.</text>
</comment>
<keyword evidence="4 9" id="KW-0202">Cytokine</keyword>
<evidence type="ECO:0000256" key="3">
    <source>
        <dbReference type="ARBA" id="ARBA00022500"/>
    </source>
</evidence>
<reference evidence="11" key="4">
    <citation type="submission" date="2025-08" db="UniProtKB">
        <authorList>
            <consortium name="Ensembl"/>
        </authorList>
    </citation>
    <scope>IDENTIFICATION</scope>
</reference>
<dbReference type="InterPro" id="IPR039809">
    <property type="entry name" value="Chemokine_b/g/d"/>
</dbReference>